<gene>
    <name evidence="1" type="ORF">METZ01_LOCUS261443</name>
</gene>
<reference evidence="1" key="1">
    <citation type="submission" date="2018-05" db="EMBL/GenBank/DDBJ databases">
        <authorList>
            <person name="Lanie J.A."/>
            <person name="Ng W.-L."/>
            <person name="Kazmierczak K.M."/>
            <person name="Andrzejewski T.M."/>
            <person name="Davidsen T.M."/>
            <person name="Wayne K.J."/>
            <person name="Tettelin H."/>
            <person name="Glass J.I."/>
            <person name="Rusch D."/>
            <person name="Podicherti R."/>
            <person name="Tsui H.-C.T."/>
            <person name="Winkler M.E."/>
        </authorList>
    </citation>
    <scope>NUCLEOTIDE SEQUENCE</scope>
</reference>
<protein>
    <submittedName>
        <fullName evidence="1">Uncharacterized protein</fullName>
    </submittedName>
</protein>
<name>A0A382JAD3_9ZZZZ</name>
<proteinExistence type="predicted"/>
<dbReference type="AlphaFoldDB" id="A0A382JAD3"/>
<feature type="non-terminal residue" evidence="1">
    <location>
        <position position="107"/>
    </location>
</feature>
<organism evidence="1">
    <name type="scientific">marine metagenome</name>
    <dbReference type="NCBI Taxonomy" id="408172"/>
    <lineage>
        <taxon>unclassified sequences</taxon>
        <taxon>metagenomes</taxon>
        <taxon>ecological metagenomes</taxon>
    </lineage>
</organism>
<dbReference type="EMBL" id="UINC01072737">
    <property type="protein sequence ID" value="SVC08589.1"/>
    <property type="molecule type" value="Genomic_DNA"/>
</dbReference>
<sequence>MLDLYTVKTQIDDMVVDERRVQEDFRAKLELALAEYRCWEPEWQTLATKINKSRTSWLLPSMADGLGGGVERPERPAEISIAATDGSQIFPDRHEVSACFLINIGYI</sequence>
<evidence type="ECO:0000313" key="1">
    <source>
        <dbReference type="EMBL" id="SVC08589.1"/>
    </source>
</evidence>
<accession>A0A382JAD3</accession>